<dbReference type="EMBL" id="PUEC01000003">
    <property type="protein sequence ID" value="PWB03907.1"/>
    <property type="molecule type" value="Genomic_DNA"/>
</dbReference>
<dbReference type="InterPro" id="IPR030395">
    <property type="entry name" value="GP_PDE_dom"/>
</dbReference>
<feature type="domain" description="GP-PDE" evidence="1">
    <location>
        <begin position="16"/>
        <end position="61"/>
    </location>
</feature>
<dbReference type="InterPro" id="IPR017946">
    <property type="entry name" value="PLC-like_Pdiesterase_TIM-brl"/>
</dbReference>
<organism evidence="2 3">
    <name type="scientific">Duncaniella muris</name>
    <dbReference type="NCBI Taxonomy" id="2094150"/>
    <lineage>
        <taxon>Bacteria</taxon>
        <taxon>Pseudomonadati</taxon>
        <taxon>Bacteroidota</taxon>
        <taxon>Bacteroidia</taxon>
        <taxon>Bacteroidales</taxon>
        <taxon>Muribaculaceae</taxon>
        <taxon>Duncaniella</taxon>
    </lineage>
</organism>
<dbReference type="GO" id="GO:0008081">
    <property type="term" value="F:phosphoric diester hydrolase activity"/>
    <property type="evidence" value="ECO:0007669"/>
    <property type="project" value="InterPro"/>
</dbReference>
<dbReference type="RefSeq" id="WP_107031251.1">
    <property type="nucleotide sequence ID" value="NZ_CAOLYA010000036.1"/>
</dbReference>
<keyword evidence="3" id="KW-1185">Reference proteome</keyword>
<evidence type="ECO:0000313" key="2">
    <source>
        <dbReference type="EMBL" id="PWB03907.1"/>
    </source>
</evidence>
<proteinExistence type="predicted"/>
<dbReference type="Gene3D" id="3.20.20.190">
    <property type="entry name" value="Phosphatidylinositol (PI) phosphodiesterase"/>
    <property type="match status" value="1"/>
</dbReference>
<evidence type="ECO:0000313" key="3">
    <source>
        <dbReference type="Proteomes" id="UP000244905"/>
    </source>
</evidence>
<gene>
    <name evidence="2" type="ORF">C5O23_01820</name>
</gene>
<comment type="caution">
    <text evidence="2">The sequence shown here is derived from an EMBL/GenBank/DDBJ whole genome shotgun (WGS) entry which is preliminary data.</text>
</comment>
<name>A0A2V1ILR7_9BACT</name>
<dbReference type="Proteomes" id="UP000244905">
    <property type="component" value="Unassembled WGS sequence"/>
</dbReference>
<dbReference type="GeneID" id="82525087"/>
<dbReference type="AlphaFoldDB" id="A0A2V1ILR7"/>
<reference evidence="3" key="1">
    <citation type="submission" date="2018-02" db="EMBL/GenBank/DDBJ databases">
        <authorList>
            <person name="Clavel T."/>
            <person name="Strowig T."/>
        </authorList>
    </citation>
    <scope>NUCLEOTIDE SEQUENCE [LARGE SCALE GENOMIC DNA]</scope>
    <source>
        <strain evidence="3">DSM 103720</strain>
    </source>
</reference>
<dbReference type="Pfam" id="PF03009">
    <property type="entry name" value="GDPD"/>
    <property type="match status" value="1"/>
</dbReference>
<dbReference type="GO" id="GO:0006629">
    <property type="term" value="P:lipid metabolic process"/>
    <property type="evidence" value="ECO:0007669"/>
    <property type="project" value="InterPro"/>
</dbReference>
<protein>
    <recommendedName>
        <fullName evidence="1">GP-PDE domain-containing protein</fullName>
    </recommendedName>
</protein>
<evidence type="ECO:0000259" key="1">
    <source>
        <dbReference type="Pfam" id="PF03009"/>
    </source>
</evidence>
<accession>A0A2V1ILR7</accession>
<dbReference type="SUPFAM" id="SSF51695">
    <property type="entry name" value="PLC-like phosphodiesterases"/>
    <property type="match status" value="1"/>
</dbReference>
<sequence length="66" mass="7579">MFEWSTAHGLDVQIRADLVDADCVRRYHEAGVKVNVWTVNTRRECSRLSNLGVDYMVTDYLSSESL</sequence>